<feature type="non-terminal residue" evidence="2">
    <location>
        <position position="1"/>
    </location>
</feature>
<comment type="caution">
    <text evidence="2">The sequence shown here is derived from an EMBL/GenBank/DDBJ whole genome shotgun (WGS) entry which is preliminary data.</text>
</comment>
<reference evidence="2 3" key="1">
    <citation type="journal article" date="2018" name="Genome Biol. Evol.">
        <title>Multiple Roots of Fruiting Body Formation in Amoebozoa.</title>
        <authorList>
            <person name="Hillmann F."/>
            <person name="Forbes G."/>
            <person name="Novohradska S."/>
            <person name="Ferling I."/>
            <person name="Riege K."/>
            <person name="Groth M."/>
            <person name="Westermann M."/>
            <person name="Marz M."/>
            <person name="Spaller T."/>
            <person name="Winckler T."/>
            <person name="Schaap P."/>
            <person name="Glockner G."/>
        </authorList>
    </citation>
    <scope>NUCLEOTIDE SEQUENCE [LARGE SCALE GENOMIC DNA]</scope>
    <source>
        <strain evidence="2 3">Jena</strain>
    </source>
</reference>
<dbReference type="EMBL" id="MDYQ01000372">
    <property type="protein sequence ID" value="PRP75604.1"/>
    <property type="molecule type" value="Genomic_DNA"/>
</dbReference>
<feature type="region of interest" description="Disordered" evidence="1">
    <location>
        <begin position="153"/>
        <end position="217"/>
    </location>
</feature>
<dbReference type="InParanoid" id="A0A2P6MV83"/>
<evidence type="ECO:0000313" key="2">
    <source>
        <dbReference type="EMBL" id="PRP75604.1"/>
    </source>
</evidence>
<feature type="compositionally biased region" description="Basic and acidic residues" evidence="1">
    <location>
        <begin position="199"/>
        <end position="211"/>
    </location>
</feature>
<proteinExistence type="predicted"/>
<feature type="compositionally biased region" description="Basic and acidic residues" evidence="1">
    <location>
        <begin position="170"/>
        <end position="186"/>
    </location>
</feature>
<accession>A0A2P6MV83</accession>
<evidence type="ECO:0000256" key="1">
    <source>
        <dbReference type="SAM" id="MobiDB-lite"/>
    </source>
</evidence>
<dbReference type="AlphaFoldDB" id="A0A2P6MV83"/>
<sequence length="330" mass="36852">DNDEPSASPTNTKSSVLTAITLLDNIHYTVQRDHSSPNTQRRNSTRKRRAATAFLDSINRKPRTSPGMNAPNTSIGVNPRDLAVEFFASREEDIIVFCSRNSQKKRNRKPIQNDQKGHEKNNSPPIHRSTKRAIETTPDEKILHEKLLIRQEEHLPKEGEAPSETSANEQRSRGEERLTTRSKDSGPEVTRPRSARHTHMCEHTLDSDTAPKTKPATQPTIAITYSRPVKKSTAIDDNDANNATSVDGGKEVDRQAERKTCLCSEMSIGGIRVKIGARSSAIFLQDVRLHPRSVSHLNSLIEDRLVTSSTVVFFSKQKATKAERQKSPPV</sequence>
<gene>
    <name evidence="2" type="ORF">PROFUN_07970</name>
</gene>
<protein>
    <submittedName>
        <fullName evidence="2">Uncharacterized protein</fullName>
    </submittedName>
</protein>
<name>A0A2P6MV83_9EUKA</name>
<dbReference type="Proteomes" id="UP000241769">
    <property type="component" value="Unassembled WGS sequence"/>
</dbReference>
<keyword evidence="3" id="KW-1185">Reference proteome</keyword>
<evidence type="ECO:0000313" key="3">
    <source>
        <dbReference type="Proteomes" id="UP000241769"/>
    </source>
</evidence>
<organism evidence="2 3">
    <name type="scientific">Planoprotostelium fungivorum</name>
    <dbReference type="NCBI Taxonomy" id="1890364"/>
    <lineage>
        <taxon>Eukaryota</taxon>
        <taxon>Amoebozoa</taxon>
        <taxon>Evosea</taxon>
        <taxon>Variosea</taxon>
        <taxon>Cavosteliida</taxon>
        <taxon>Cavosteliaceae</taxon>
        <taxon>Planoprotostelium</taxon>
    </lineage>
</organism>
<feature type="region of interest" description="Disordered" evidence="1">
    <location>
        <begin position="101"/>
        <end position="140"/>
    </location>
</feature>